<gene>
    <name evidence="2" type="ORF">GLOTRDRAFT_130187</name>
</gene>
<proteinExistence type="predicted"/>
<dbReference type="HOGENOM" id="CLU_2184242_0_0_1"/>
<accession>S7Q5U1</accession>
<name>S7Q5U1_GLOTA</name>
<dbReference type="GeneID" id="19302069"/>
<evidence type="ECO:0000313" key="2">
    <source>
        <dbReference type="EMBL" id="EPQ54838.1"/>
    </source>
</evidence>
<feature type="region of interest" description="Disordered" evidence="1">
    <location>
        <begin position="1"/>
        <end position="37"/>
    </location>
</feature>
<dbReference type="AlphaFoldDB" id="S7Q5U1"/>
<reference evidence="2 3" key="1">
    <citation type="journal article" date="2012" name="Science">
        <title>The Paleozoic origin of enzymatic lignin decomposition reconstructed from 31 fungal genomes.</title>
        <authorList>
            <person name="Floudas D."/>
            <person name="Binder M."/>
            <person name="Riley R."/>
            <person name="Barry K."/>
            <person name="Blanchette R.A."/>
            <person name="Henrissat B."/>
            <person name="Martinez A.T."/>
            <person name="Otillar R."/>
            <person name="Spatafora J.W."/>
            <person name="Yadav J.S."/>
            <person name="Aerts A."/>
            <person name="Benoit I."/>
            <person name="Boyd A."/>
            <person name="Carlson A."/>
            <person name="Copeland A."/>
            <person name="Coutinho P.M."/>
            <person name="de Vries R.P."/>
            <person name="Ferreira P."/>
            <person name="Findley K."/>
            <person name="Foster B."/>
            <person name="Gaskell J."/>
            <person name="Glotzer D."/>
            <person name="Gorecki P."/>
            <person name="Heitman J."/>
            <person name="Hesse C."/>
            <person name="Hori C."/>
            <person name="Igarashi K."/>
            <person name="Jurgens J.A."/>
            <person name="Kallen N."/>
            <person name="Kersten P."/>
            <person name="Kohler A."/>
            <person name="Kuees U."/>
            <person name="Kumar T.K.A."/>
            <person name="Kuo A."/>
            <person name="LaButti K."/>
            <person name="Larrondo L.F."/>
            <person name="Lindquist E."/>
            <person name="Ling A."/>
            <person name="Lombard V."/>
            <person name="Lucas S."/>
            <person name="Lundell T."/>
            <person name="Martin R."/>
            <person name="McLaughlin D.J."/>
            <person name="Morgenstern I."/>
            <person name="Morin E."/>
            <person name="Murat C."/>
            <person name="Nagy L.G."/>
            <person name="Nolan M."/>
            <person name="Ohm R.A."/>
            <person name="Patyshakuliyeva A."/>
            <person name="Rokas A."/>
            <person name="Ruiz-Duenas F.J."/>
            <person name="Sabat G."/>
            <person name="Salamov A."/>
            <person name="Samejima M."/>
            <person name="Schmutz J."/>
            <person name="Slot J.C."/>
            <person name="St John F."/>
            <person name="Stenlid J."/>
            <person name="Sun H."/>
            <person name="Sun S."/>
            <person name="Syed K."/>
            <person name="Tsang A."/>
            <person name="Wiebenga A."/>
            <person name="Young D."/>
            <person name="Pisabarro A."/>
            <person name="Eastwood D.C."/>
            <person name="Martin F."/>
            <person name="Cullen D."/>
            <person name="Grigoriev I.V."/>
            <person name="Hibbett D.S."/>
        </authorList>
    </citation>
    <scope>NUCLEOTIDE SEQUENCE [LARGE SCALE GENOMIC DNA]</scope>
    <source>
        <strain evidence="2 3">ATCC 11539</strain>
    </source>
</reference>
<sequence length="109" mass="11894">MTSSNRESTTSTGSDDSLADLATAQPATTASDKPHDGWVVVTRGPNIGRVGLVINRKSSLLSTEPTGWRYSVRLSAHMENDQIVKDAETLEDVFKHDDLRRLPAPPFSD</sequence>
<dbReference type="EMBL" id="KB469303">
    <property type="protein sequence ID" value="EPQ54838.1"/>
    <property type="molecule type" value="Genomic_DNA"/>
</dbReference>
<evidence type="ECO:0000256" key="1">
    <source>
        <dbReference type="SAM" id="MobiDB-lite"/>
    </source>
</evidence>
<evidence type="ECO:0000313" key="3">
    <source>
        <dbReference type="Proteomes" id="UP000030669"/>
    </source>
</evidence>
<organism evidence="2 3">
    <name type="scientific">Gloeophyllum trabeum (strain ATCC 11539 / FP-39264 / Madison 617)</name>
    <name type="common">Brown rot fungus</name>
    <dbReference type="NCBI Taxonomy" id="670483"/>
    <lineage>
        <taxon>Eukaryota</taxon>
        <taxon>Fungi</taxon>
        <taxon>Dikarya</taxon>
        <taxon>Basidiomycota</taxon>
        <taxon>Agaricomycotina</taxon>
        <taxon>Agaricomycetes</taxon>
        <taxon>Gloeophyllales</taxon>
        <taxon>Gloeophyllaceae</taxon>
        <taxon>Gloeophyllum</taxon>
    </lineage>
</organism>
<protein>
    <submittedName>
        <fullName evidence="2">Uncharacterized protein</fullName>
    </submittedName>
</protein>
<dbReference type="Proteomes" id="UP000030669">
    <property type="component" value="Unassembled WGS sequence"/>
</dbReference>
<dbReference type="RefSeq" id="XP_007867074.1">
    <property type="nucleotide sequence ID" value="XM_007868883.1"/>
</dbReference>
<feature type="compositionally biased region" description="Polar residues" evidence="1">
    <location>
        <begin position="1"/>
        <end position="15"/>
    </location>
</feature>
<dbReference type="KEGG" id="gtr:GLOTRDRAFT_130187"/>
<keyword evidence="3" id="KW-1185">Reference proteome</keyword>